<accession>A0A2G9C815</accession>
<dbReference type="OrthoDB" id="9933366at2"/>
<organism evidence="1 2">
    <name type="scientific">Roseateles chitinivorans</name>
    <dbReference type="NCBI Taxonomy" id="2917965"/>
    <lineage>
        <taxon>Bacteria</taxon>
        <taxon>Pseudomonadati</taxon>
        <taxon>Pseudomonadota</taxon>
        <taxon>Betaproteobacteria</taxon>
        <taxon>Burkholderiales</taxon>
        <taxon>Sphaerotilaceae</taxon>
        <taxon>Roseateles</taxon>
    </lineage>
</organism>
<reference evidence="1 2" key="1">
    <citation type="submission" date="2017-11" db="EMBL/GenBank/DDBJ databases">
        <title>Draft genome sequence of Mitsuaria sp. HWN-4.</title>
        <authorList>
            <person name="Gundlapally S.R."/>
        </authorList>
    </citation>
    <scope>NUCLEOTIDE SEQUENCE [LARGE SCALE GENOMIC DNA]</scope>
    <source>
        <strain evidence="1 2">HWN-4</strain>
    </source>
</reference>
<evidence type="ECO:0008006" key="3">
    <source>
        <dbReference type="Google" id="ProtNLM"/>
    </source>
</evidence>
<comment type="caution">
    <text evidence="1">The sequence shown here is derived from an EMBL/GenBank/DDBJ whole genome shotgun (WGS) entry which is preliminary data.</text>
</comment>
<dbReference type="RefSeq" id="WP_099863013.1">
    <property type="nucleotide sequence ID" value="NZ_PEOG01000054.1"/>
</dbReference>
<keyword evidence="2" id="KW-1185">Reference proteome</keyword>
<sequence>MITTFERSTPFAEPEFRPPSEAGRLLTRIHLLTRDAARALGMDAEAAEQAALDGGLVLDGEVVLVSPVALGADDANSLVISVGLGRRLGQMPVSALSSVLAQAPGLLAVHRMTIGCDPDGELMLHGIADAGTATSASLARDLLAVRQLAVLLQDFTATRTQ</sequence>
<dbReference type="Proteomes" id="UP000231501">
    <property type="component" value="Unassembled WGS sequence"/>
</dbReference>
<gene>
    <name evidence="1" type="ORF">CS062_18240</name>
</gene>
<dbReference type="EMBL" id="PEOG01000054">
    <property type="protein sequence ID" value="PIM51764.1"/>
    <property type="molecule type" value="Genomic_DNA"/>
</dbReference>
<dbReference type="AlphaFoldDB" id="A0A2G9C815"/>
<evidence type="ECO:0000313" key="2">
    <source>
        <dbReference type="Proteomes" id="UP000231501"/>
    </source>
</evidence>
<evidence type="ECO:0000313" key="1">
    <source>
        <dbReference type="EMBL" id="PIM51764.1"/>
    </source>
</evidence>
<protein>
    <recommendedName>
        <fullName evidence="3">Type III secretion system chaperone</fullName>
    </recommendedName>
</protein>
<name>A0A2G9C815_9BURK</name>
<proteinExistence type="predicted"/>